<evidence type="ECO:0000256" key="8">
    <source>
        <dbReference type="ARBA" id="ARBA00023054"/>
    </source>
</evidence>
<dbReference type="InterPro" id="IPR045143">
    <property type="entry name" value="Spc25"/>
</dbReference>
<gene>
    <name evidence="14" type="ORF">BN860_01222g</name>
</gene>
<evidence type="ECO:0000256" key="9">
    <source>
        <dbReference type="ARBA" id="ARBA00023306"/>
    </source>
</evidence>
<keyword evidence="4 11" id="KW-0158">Chromosome</keyword>
<dbReference type="PANTHER" id="PTHR14281">
    <property type="entry name" value="KINETOCHORE PROTEIN SPC25-RELATED"/>
    <property type="match status" value="1"/>
</dbReference>
<evidence type="ECO:0000313" key="15">
    <source>
        <dbReference type="Proteomes" id="UP000019375"/>
    </source>
</evidence>
<evidence type="ECO:0000259" key="13">
    <source>
        <dbReference type="Pfam" id="PF08234"/>
    </source>
</evidence>
<dbReference type="GO" id="GO:0031262">
    <property type="term" value="C:Ndc80 complex"/>
    <property type="evidence" value="ECO:0007669"/>
    <property type="project" value="InterPro"/>
</dbReference>
<evidence type="ECO:0000256" key="7">
    <source>
        <dbReference type="ARBA" id="ARBA00022838"/>
    </source>
</evidence>
<accession>A0A8J2TCE2</accession>
<dbReference type="GO" id="GO:0005634">
    <property type="term" value="C:nucleus"/>
    <property type="evidence" value="ECO:0007669"/>
    <property type="project" value="UniProtKB-SubCell"/>
</dbReference>
<name>A0A8J2TCE2_ZYGB2</name>
<feature type="domain" description="Chromosome segregation protein Spc25 C-terminal" evidence="13">
    <location>
        <begin position="184"/>
        <end position="254"/>
    </location>
</feature>
<comment type="function">
    <text evidence="1 11">Acts as a component of the essential kinetochore-associated NDC80 complex, which is required for chromosome segregation and spindle checkpoint activity.</text>
</comment>
<keyword evidence="9 11" id="KW-0131">Cell cycle</keyword>
<keyword evidence="8 12" id="KW-0175">Coiled coil</keyword>
<dbReference type="AlphaFoldDB" id="A0A8J2TCE2"/>
<evidence type="ECO:0000256" key="4">
    <source>
        <dbReference type="ARBA" id="ARBA00022454"/>
    </source>
</evidence>
<keyword evidence="10 11" id="KW-0137">Centromere</keyword>
<dbReference type="GO" id="GO:0051301">
    <property type="term" value="P:cell division"/>
    <property type="evidence" value="ECO:0007669"/>
    <property type="project" value="UniProtKB-UniRule"/>
</dbReference>
<keyword evidence="7 11" id="KW-0995">Kinetochore</keyword>
<protein>
    <recommendedName>
        <fullName evidence="11">Kinetochore protein SPC25</fullName>
    </recommendedName>
</protein>
<dbReference type="PANTHER" id="PTHR14281:SF0">
    <property type="entry name" value="KINETOCHORE PROTEIN SPC25"/>
    <property type="match status" value="1"/>
</dbReference>
<evidence type="ECO:0000256" key="1">
    <source>
        <dbReference type="ARBA" id="ARBA00002772"/>
    </source>
</evidence>
<comment type="similarity">
    <text evidence="2 11">Belongs to the SPC25 family.</text>
</comment>
<keyword evidence="5 11" id="KW-0132">Cell division</keyword>
<keyword evidence="6 11" id="KW-0498">Mitosis</keyword>
<proteinExistence type="inferred from homology"/>
<dbReference type="GO" id="GO:0007059">
    <property type="term" value="P:chromosome segregation"/>
    <property type="evidence" value="ECO:0007669"/>
    <property type="project" value="InterPro"/>
</dbReference>
<evidence type="ECO:0000256" key="10">
    <source>
        <dbReference type="ARBA" id="ARBA00023328"/>
    </source>
</evidence>
<evidence type="ECO:0000256" key="5">
    <source>
        <dbReference type="ARBA" id="ARBA00022618"/>
    </source>
</evidence>
<sequence>MDFLSRFCLCRYDAGTNLISVYCRERKGPQKMNDKIDSFPEFRQRMAAFEQRVYQALHERTSSAALAVQRYKDEVNQLANRQRVLEEKLRQQRELEVKLRNDQEVAKKDAESVRSRLGTFKIRQQQLEAQQAALVEEGKELDSLMSQKQQEIQQRRRLLLKQQQRDAPEVQLYEELLGMRVDASQQGTLQFTFHHLDEQNSNSSCQLTLDVSGEQFVLLDTNPPLETEQQRQQLTQNFNSNNDIKSFLVEARSTLASRVLSDVVRDC</sequence>
<dbReference type="Pfam" id="PF08234">
    <property type="entry name" value="Spindle_Spc25"/>
    <property type="match status" value="1"/>
</dbReference>
<dbReference type="InterPro" id="IPR013255">
    <property type="entry name" value="Spc25_C"/>
</dbReference>
<evidence type="ECO:0000256" key="12">
    <source>
        <dbReference type="SAM" id="Coils"/>
    </source>
</evidence>
<dbReference type="CDD" id="cd23784">
    <property type="entry name" value="RWD_Spc25"/>
    <property type="match status" value="1"/>
</dbReference>
<feature type="coiled-coil region" evidence="12">
    <location>
        <begin position="68"/>
        <end position="105"/>
    </location>
</feature>
<evidence type="ECO:0000256" key="3">
    <source>
        <dbReference type="ARBA" id="ARBA00011562"/>
    </source>
</evidence>
<dbReference type="OrthoDB" id="4056921at2759"/>
<dbReference type="Proteomes" id="UP000019375">
    <property type="component" value="Unassembled WGS sequence"/>
</dbReference>
<comment type="subcellular location">
    <subcellularLocation>
        <location evidence="11">Nucleus</location>
    </subcellularLocation>
    <subcellularLocation>
        <location evidence="11">Chromosome</location>
        <location evidence="11">Centromere</location>
        <location evidence="11">Kinetochore</location>
    </subcellularLocation>
</comment>
<dbReference type="EMBL" id="HG316467">
    <property type="protein sequence ID" value="CDF91792.1"/>
    <property type="molecule type" value="Genomic_DNA"/>
</dbReference>
<evidence type="ECO:0000256" key="6">
    <source>
        <dbReference type="ARBA" id="ARBA00022776"/>
    </source>
</evidence>
<evidence type="ECO:0000256" key="2">
    <source>
        <dbReference type="ARBA" id="ARBA00006379"/>
    </source>
</evidence>
<keyword evidence="15" id="KW-1185">Reference proteome</keyword>
<evidence type="ECO:0000313" key="14">
    <source>
        <dbReference type="EMBL" id="CDF91792.1"/>
    </source>
</evidence>
<dbReference type="Gene3D" id="3.30.457.50">
    <property type="entry name" value="Chromosome segregation protein Spc25"/>
    <property type="match status" value="1"/>
</dbReference>
<organism evidence="14 15">
    <name type="scientific">Zygosaccharomyces bailii (strain CLIB 213 / ATCC 58445 / CBS 680 / BCRC 21525 / NBRC 1098 / NCYC 1416 / NRRL Y-2227)</name>
    <dbReference type="NCBI Taxonomy" id="1333698"/>
    <lineage>
        <taxon>Eukaryota</taxon>
        <taxon>Fungi</taxon>
        <taxon>Dikarya</taxon>
        <taxon>Ascomycota</taxon>
        <taxon>Saccharomycotina</taxon>
        <taxon>Saccharomycetes</taxon>
        <taxon>Saccharomycetales</taxon>
        <taxon>Saccharomycetaceae</taxon>
        <taxon>Zygosaccharomyces</taxon>
    </lineage>
</organism>
<comment type="subunit">
    <text evidence="3">Component of the NDC80 complex, which consists of NDC80, NUF2, SPC24 and SPC25.</text>
</comment>
<keyword evidence="11" id="KW-0539">Nucleus</keyword>
<evidence type="ECO:0000256" key="11">
    <source>
        <dbReference type="RuleBase" id="RU367150"/>
    </source>
</evidence>
<reference evidence="15" key="1">
    <citation type="journal article" date="2013" name="Genome Announc.">
        <title>Genome sequence of the food spoilage yeast Zygosaccharomyces bailii CLIB 213(T).</title>
        <authorList>
            <person name="Galeote V."/>
            <person name="Bigey F."/>
            <person name="Devillers H."/>
            <person name="Neuveglise C."/>
            <person name="Dequin S."/>
        </authorList>
    </citation>
    <scope>NUCLEOTIDE SEQUENCE [LARGE SCALE GENOMIC DNA]</scope>
    <source>
        <strain evidence="15">CLIB 213 / ATCC 58445 / CBS 680 / CCRC 21525 / NBRC 1098 / NCYC 1416 / NRRL Y-2227</strain>
    </source>
</reference>